<evidence type="ECO:0000259" key="3">
    <source>
        <dbReference type="PROSITE" id="PS51192"/>
    </source>
</evidence>
<dbReference type="PANTHER" id="PTHR47958">
    <property type="entry name" value="ATP-DEPENDENT RNA HELICASE DBP3"/>
    <property type="match status" value="1"/>
</dbReference>
<dbReference type="InterPro" id="IPR027417">
    <property type="entry name" value="P-loop_NTPase"/>
</dbReference>
<keyword evidence="5" id="KW-1185">Reference proteome</keyword>
<evidence type="ECO:0000256" key="2">
    <source>
        <dbReference type="ARBA" id="ARBA00022806"/>
    </source>
</evidence>
<dbReference type="SUPFAM" id="SSF52540">
    <property type="entry name" value="P-loop containing nucleoside triphosphate hydrolases"/>
    <property type="match status" value="1"/>
</dbReference>
<dbReference type="InterPro" id="IPR011545">
    <property type="entry name" value="DEAD/DEAH_box_helicase_dom"/>
</dbReference>
<dbReference type="GO" id="GO:0003676">
    <property type="term" value="F:nucleic acid binding"/>
    <property type="evidence" value="ECO:0007669"/>
    <property type="project" value="InterPro"/>
</dbReference>
<name>A0A0D2MI56_9CHLO</name>
<accession>A0A0D2MI56</accession>
<keyword evidence="2 4" id="KW-0547">Nucleotide-binding</keyword>
<dbReference type="OrthoDB" id="10261904at2759"/>
<dbReference type="GO" id="GO:0005524">
    <property type="term" value="F:ATP binding"/>
    <property type="evidence" value="ECO:0007669"/>
    <property type="project" value="InterPro"/>
</dbReference>
<dbReference type="KEGG" id="mng:MNEG_5254"/>
<dbReference type="Proteomes" id="UP000054498">
    <property type="component" value="Unassembled WGS sequence"/>
</dbReference>
<organism evidence="4 5">
    <name type="scientific">Monoraphidium neglectum</name>
    <dbReference type="NCBI Taxonomy" id="145388"/>
    <lineage>
        <taxon>Eukaryota</taxon>
        <taxon>Viridiplantae</taxon>
        <taxon>Chlorophyta</taxon>
        <taxon>core chlorophytes</taxon>
        <taxon>Chlorophyceae</taxon>
        <taxon>CS clade</taxon>
        <taxon>Sphaeropleales</taxon>
        <taxon>Selenastraceae</taxon>
        <taxon>Monoraphidium</taxon>
    </lineage>
</organism>
<dbReference type="STRING" id="145388.A0A0D2MI56"/>
<dbReference type="Pfam" id="PF00270">
    <property type="entry name" value="DEAD"/>
    <property type="match status" value="1"/>
</dbReference>
<dbReference type="Gene3D" id="3.40.50.300">
    <property type="entry name" value="P-loop containing nucleotide triphosphate hydrolases"/>
    <property type="match status" value="1"/>
</dbReference>
<reference evidence="4 5" key="1">
    <citation type="journal article" date="2013" name="BMC Genomics">
        <title>Reconstruction of the lipid metabolism for the microalga Monoraphidium neglectum from its genome sequence reveals characteristics suitable for biofuel production.</title>
        <authorList>
            <person name="Bogen C."/>
            <person name="Al-Dilaimi A."/>
            <person name="Albersmeier A."/>
            <person name="Wichmann J."/>
            <person name="Grundmann M."/>
            <person name="Rupp O."/>
            <person name="Lauersen K.J."/>
            <person name="Blifernez-Klassen O."/>
            <person name="Kalinowski J."/>
            <person name="Goesmann A."/>
            <person name="Mussgnug J.H."/>
            <person name="Kruse O."/>
        </authorList>
    </citation>
    <scope>NUCLEOTIDE SEQUENCE [LARGE SCALE GENOMIC DNA]</scope>
    <source>
        <strain evidence="4 5">SAG 48.87</strain>
    </source>
</reference>
<dbReference type="GO" id="GO:0004386">
    <property type="term" value="F:helicase activity"/>
    <property type="evidence" value="ECO:0007669"/>
    <property type="project" value="UniProtKB-KW"/>
</dbReference>
<protein>
    <submittedName>
        <fullName evidence="4">ATP-dependent RNA helicase</fullName>
    </submittedName>
</protein>
<dbReference type="RefSeq" id="XP_013901719.1">
    <property type="nucleotide sequence ID" value="XM_014046265.1"/>
</dbReference>
<evidence type="ECO:0000256" key="1">
    <source>
        <dbReference type="ARBA" id="ARBA00022801"/>
    </source>
</evidence>
<sequence>MEVTVTRLYGPGDAGAGVEAVAGEDGGGAGWWGGEAPQLQSFNDLRALGVQGGLLRRMKKARLNRPTPIQSAAIPVLQSGRDLLLASPPGSGATAAYLIPLVQALLRVQRRRTRNRAFPTALVLAPSRELAQQVGLLRCAAGAHARSCVGAAVWR</sequence>
<evidence type="ECO:0000313" key="5">
    <source>
        <dbReference type="Proteomes" id="UP000054498"/>
    </source>
</evidence>
<keyword evidence="2 4" id="KW-0347">Helicase</keyword>
<dbReference type="GeneID" id="25738131"/>
<dbReference type="GO" id="GO:0016787">
    <property type="term" value="F:hydrolase activity"/>
    <property type="evidence" value="ECO:0007669"/>
    <property type="project" value="UniProtKB-KW"/>
</dbReference>
<dbReference type="AlphaFoldDB" id="A0A0D2MI56"/>
<keyword evidence="2 4" id="KW-0067">ATP-binding</keyword>
<dbReference type="EMBL" id="KK100993">
    <property type="protein sequence ID" value="KIZ02700.1"/>
    <property type="molecule type" value="Genomic_DNA"/>
</dbReference>
<proteinExistence type="predicted"/>
<evidence type="ECO:0000313" key="4">
    <source>
        <dbReference type="EMBL" id="KIZ02700.1"/>
    </source>
</evidence>
<keyword evidence="1" id="KW-0378">Hydrolase</keyword>
<feature type="domain" description="Helicase ATP-binding" evidence="3">
    <location>
        <begin position="74"/>
        <end position="134"/>
    </location>
</feature>
<dbReference type="InterPro" id="IPR014001">
    <property type="entry name" value="Helicase_ATP-bd"/>
</dbReference>
<gene>
    <name evidence="4" type="ORF">MNEG_5254</name>
</gene>
<dbReference type="PROSITE" id="PS51192">
    <property type="entry name" value="HELICASE_ATP_BIND_1"/>
    <property type="match status" value="1"/>
</dbReference>